<evidence type="ECO:0000313" key="4">
    <source>
        <dbReference type="Proteomes" id="UP000465241"/>
    </source>
</evidence>
<feature type="domain" description="AB hydrolase-1" evidence="2">
    <location>
        <begin position="27"/>
        <end position="265"/>
    </location>
</feature>
<dbReference type="InterPro" id="IPR029058">
    <property type="entry name" value="AB_hydrolase_fold"/>
</dbReference>
<dbReference type="InterPro" id="IPR000639">
    <property type="entry name" value="Epox_hydrolase-like"/>
</dbReference>
<name>A0A7I9WTK2_9MYCO</name>
<proteinExistence type="predicted"/>
<evidence type="ECO:0000259" key="2">
    <source>
        <dbReference type="Pfam" id="PF00561"/>
    </source>
</evidence>
<dbReference type="SUPFAM" id="SSF53474">
    <property type="entry name" value="alpha/beta-Hydrolases"/>
    <property type="match status" value="1"/>
</dbReference>
<comment type="caution">
    <text evidence="3">The sequence shown here is derived from an EMBL/GenBank/DDBJ whole genome shotgun (WGS) entry which is preliminary data.</text>
</comment>
<dbReference type="GO" id="GO:0016787">
    <property type="term" value="F:hydrolase activity"/>
    <property type="evidence" value="ECO:0007669"/>
    <property type="project" value="UniProtKB-KW"/>
</dbReference>
<keyword evidence="1 3" id="KW-0378">Hydrolase</keyword>
<dbReference type="Gene3D" id="3.40.50.1820">
    <property type="entry name" value="alpha/beta hydrolase"/>
    <property type="match status" value="1"/>
</dbReference>
<dbReference type="InterPro" id="IPR000073">
    <property type="entry name" value="AB_hydrolase_1"/>
</dbReference>
<gene>
    <name evidence="3" type="ORF">MMUR_50790</name>
</gene>
<organism evidence="3 4">
    <name type="scientific">Mycolicibacterium murale</name>
    <dbReference type="NCBI Taxonomy" id="182220"/>
    <lineage>
        <taxon>Bacteria</taxon>
        <taxon>Bacillati</taxon>
        <taxon>Actinomycetota</taxon>
        <taxon>Actinomycetes</taxon>
        <taxon>Mycobacteriales</taxon>
        <taxon>Mycobacteriaceae</taxon>
        <taxon>Mycolicibacterium</taxon>
    </lineage>
</organism>
<dbReference type="Pfam" id="PF00561">
    <property type="entry name" value="Abhydrolase_1"/>
    <property type="match status" value="1"/>
</dbReference>
<sequence length="281" mass="30512">MLSVPVAVGDLVFDVAMSGPQRGPLALLLHGFPQNNTEWSAVTALLNAAGIRTVAPNLRGYSPRARPAAVADYRAEELAADVVGLLDALAEPNAHLVAHDWGATVGWFAAGRYPSRITTYTALSIPHPQAYARALRDDPVQQQRSAYLQVYRRSGAARLLTDNRGAVLRRLFDGAGLTQAQVDAYLDPMLADPDLLDGALKYYRAMSLTKPTALGHIDIPTTYLWSPADFAVGPTAARNCAQWCRSDYTFGELPEATHWLAEEAPQQVAAAIEHRVRSRTP</sequence>
<dbReference type="Proteomes" id="UP000465241">
    <property type="component" value="Unassembled WGS sequence"/>
</dbReference>
<keyword evidence="4" id="KW-1185">Reference proteome</keyword>
<dbReference type="PRINTS" id="PR00412">
    <property type="entry name" value="EPOXHYDRLASE"/>
</dbReference>
<reference evidence="3 4" key="1">
    <citation type="journal article" date="2019" name="Emerg. Microbes Infect.">
        <title>Comprehensive subspecies identification of 175 nontuberculous mycobacteria species based on 7547 genomic profiles.</title>
        <authorList>
            <person name="Matsumoto Y."/>
            <person name="Kinjo T."/>
            <person name="Motooka D."/>
            <person name="Nabeya D."/>
            <person name="Jung N."/>
            <person name="Uechi K."/>
            <person name="Horii T."/>
            <person name="Iida T."/>
            <person name="Fujita J."/>
            <person name="Nakamura S."/>
        </authorList>
    </citation>
    <scope>NUCLEOTIDE SEQUENCE [LARGE SCALE GENOMIC DNA]</scope>
    <source>
        <strain evidence="3 4">JCM 13392</strain>
    </source>
</reference>
<dbReference type="EMBL" id="BLKT01000003">
    <property type="protein sequence ID" value="GFG60943.1"/>
    <property type="molecule type" value="Genomic_DNA"/>
</dbReference>
<evidence type="ECO:0000313" key="3">
    <source>
        <dbReference type="EMBL" id="GFG60943.1"/>
    </source>
</evidence>
<accession>A0A7I9WTK2</accession>
<dbReference type="PANTHER" id="PTHR43329">
    <property type="entry name" value="EPOXIDE HYDROLASE"/>
    <property type="match status" value="1"/>
</dbReference>
<protein>
    <submittedName>
        <fullName evidence="3">Epoxide hydrolase</fullName>
    </submittedName>
</protein>
<evidence type="ECO:0000256" key="1">
    <source>
        <dbReference type="ARBA" id="ARBA00022801"/>
    </source>
</evidence>
<dbReference type="AlphaFoldDB" id="A0A7I9WTK2"/>